<dbReference type="AlphaFoldDB" id="A0AA40HF46"/>
<evidence type="ECO:0000313" key="7">
    <source>
        <dbReference type="Proteomes" id="UP001177744"/>
    </source>
</evidence>
<keyword evidence="2" id="KW-0325">Glycoprotein</keyword>
<keyword evidence="3" id="KW-0393">Immunoglobulin domain</keyword>
<dbReference type="GO" id="GO:0005886">
    <property type="term" value="C:plasma membrane"/>
    <property type="evidence" value="ECO:0007669"/>
    <property type="project" value="TreeGrafter"/>
</dbReference>
<dbReference type="GO" id="GO:0007165">
    <property type="term" value="P:signal transduction"/>
    <property type="evidence" value="ECO:0007669"/>
    <property type="project" value="TreeGrafter"/>
</dbReference>
<organism evidence="6 7">
    <name type="scientific">Cnephaeus nilssonii</name>
    <name type="common">Northern bat</name>
    <name type="synonym">Eptesicus nilssonii</name>
    <dbReference type="NCBI Taxonomy" id="3371016"/>
    <lineage>
        <taxon>Eukaryota</taxon>
        <taxon>Metazoa</taxon>
        <taxon>Chordata</taxon>
        <taxon>Craniata</taxon>
        <taxon>Vertebrata</taxon>
        <taxon>Euteleostomi</taxon>
        <taxon>Mammalia</taxon>
        <taxon>Eutheria</taxon>
        <taxon>Laurasiatheria</taxon>
        <taxon>Chiroptera</taxon>
        <taxon>Yangochiroptera</taxon>
        <taxon>Vespertilionidae</taxon>
        <taxon>Cnephaeus</taxon>
    </lineage>
</organism>
<dbReference type="FunFam" id="2.60.40.10:FF:000244">
    <property type="entry name" value="carcinoembryonic antigen-related cell adhesion molecule 16"/>
    <property type="match status" value="1"/>
</dbReference>
<dbReference type="GO" id="GO:0002682">
    <property type="term" value="P:regulation of immune system process"/>
    <property type="evidence" value="ECO:0007669"/>
    <property type="project" value="TreeGrafter"/>
</dbReference>
<keyword evidence="1" id="KW-0732">Signal</keyword>
<sequence>MFTLAYFPQHLSGCWAEGREPSEEASAVIQVTGPGKQPMFFLLSQIPDLARHSGFSIPGRVSTKAGGGSAHRKEGLHIPPVWTEVPGSLTGPRALLSEEGSEQAAVTMEFPAASAHRGLVPWLGLLLAVFPSCLPIWIPPTTAKIAFVSTGAAEGQDVILPIRNSPRDSTAFMWYRGTETEFSNLIGIYILGLDEYLKGPGYSGRESANLDGSLLIRNLTTGDEGLYRVVAHLQNNQKAYGLVSLSVYMALLDVFGSLEQSMAHILPSSGSPVQRAQLSEPILLASSTTVKENEDAVEMTCCSNMRSTYWLFNGTRLQLNWRMTLSQDDRILTINPVRREDAGNYQCKISNPISSAESDPVVLKVKY</sequence>
<accession>A0AA40HF46</accession>
<dbReference type="SMART" id="SM00409">
    <property type="entry name" value="IG"/>
    <property type="match status" value="2"/>
</dbReference>
<comment type="caution">
    <text evidence="6">The sequence shown here is derived from an EMBL/GenBank/DDBJ whole genome shotgun (WGS) entry which is preliminary data.</text>
</comment>
<proteinExistence type="inferred from homology"/>
<name>A0AA40HF46_CNENI</name>
<evidence type="ECO:0000256" key="4">
    <source>
        <dbReference type="ARBA" id="ARBA00038222"/>
    </source>
</evidence>
<dbReference type="Proteomes" id="UP001177744">
    <property type="component" value="Unassembled WGS sequence"/>
</dbReference>
<dbReference type="InterPro" id="IPR050831">
    <property type="entry name" value="CEA_cell_adhesion"/>
</dbReference>
<dbReference type="PROSITE" id="PS50835">
    <property type="entry name" value="IG_LIKE"/>
    <property type="match status" value="1"/>
</dbReference>
<evidence type="ECO:0000256" key="2">
    <source>
        <dbReference type="ARBA" id="ARBA00023180"/>
    </source>
</evidence>
<feature type="domain" description="Ig-like" evidence="5">
    <location>
        <begin position="281"/>
        <end position="364"/>
    </location>
</feature>
<dbReference type="Gene3D" id="2.60.40.10">
    <property type="entry name" value="Immunoglobulins"/>
    <property type="match status" value="2"/>
</dbReference>
<dbReference type="PANTHER" id="PTHR44427">
    <property type="entry name" value="CARCINOEMBRYONIC ANTIGEN-RELATED CELL ADHESION MOLECULE 19"/>
    <property type="match status" value="1"/>
</dbReference>
<dbReference type="Pfam" id="PF13927">
    <property type="entry name" value="Ig_3"/>
    <property type="match status" value="1"/>
</dbReference>
<evidence type="ECO:0000256" key="1">
    <source>
        <dbReference type="ARBA" id="ARBA00022729"/>
    </source>
</evidence>
<dbReference type="GO" id="GO:1990782">
    <property type="term" value="F:protein tyrosine kinase binding"/>
    <property type="evidence" value="ECO:0007669"/>
    <property type="project" value="TreeGrafter"/>
</dbReference>
<evidence type="ECO:0000256" key="3">
    <source>
        <dbReference type="ARBA" id="ARBA00023319"/>
    </source>
</evidence>
<dbReference type="GO" id="GO:0009986">
    <property type="term" value="C:cell surface"/>
    <property type="evidence" value="ECO:0007669"/>
    <property type="project" value="TreeGrafter"/>
</dbReference>
<dbReference type="PANTHER" id="PTHR44427:SF1">
    <property type="entry name" value="CARCINOEMBRYONIC ANTIGEN-RELATED CELL ADHESION MOLECULE 1"/>
    <property type="match status" value="1"/>
</dbReference>
<reference evidence="6" key="1">
    <citation type="submission" date="2023-06" db="EMBL/GenBank/DDBJ databases">
        <title>Reference genome for the Northern bat (Eptesicus nilssonii), a most northern bat species.</title>
        <authorList>
            <person name="Laine V.N."/>
            <person name="Pulliainen A.T."/>
            <person name="Lilley T.M."/>
        </authorList>
    </citation>
    <scope>NUCLEOTIDE SEQUENCE</scope>
    <source>
        <strain evidence="6">BLF_Eptnil</strain>
        <tissue evidence="6">Kidney</tissue>
    </source>
</reference>
<dbReference type="SUPFAM" id="SSF48726">
    <property type="entry name" value="Immunoglobulin"/>
    <property type="match status" value="2"/>
</dbReference>
<dbReference type="SMART" id="SM00408">
    <property type="entry name" value="IGc2"/>
    <property type="match status" value="2"/>
</dbReference>
<gene>
    <name evidence="6" type="ORF">QTO34_010315</name>
</gene>
<dbReference type="Pfam" id="PF07686">
    <property type="entry name" value="V-set"/>
    <property type="match status" value="1"/>
</dbReference>
<dbReference type="InterPro" id="IPR013783">
    <property type="entry name" value="Ig-like_fold"/>
</dbReference>
<dbReference type="InterPro" id="IPR003599">
    <property type="entry name" value="Ig_sub"/>
</dbReference>
<keyword evidence="7" id="KW-1185">Reference proteome</keyword>
<comment type="similarity">
    <text evidence="4">Belongs to the immunoglobulin superfamily. CEA family.</text>
</comment>
<dbReference type="InterPro" id="IPR007110">
    <property type="entry name" value="Ig-like_dom"/>
</dbReference>
<dbReference type="InterPro" id="IPR013106">
    <property type="entry name" value="Ig_V-set"/>
</dbReference>
<dbReference type="InterPro" id="IPR036179">
    <property type="entry name" value="Ig-like_dom_sf"/>
</dbReference>
<evidence type="ECO:0000259" key="5">
    <source>
        <dbReference type="PROSITE" id="PS50835"/>
    </source>
</evidence>
<dbReference type="EMBL" id="JAULJE010000021">
    <property type="protein sequence ID" value="KAK1330129.1"/>
    <property type="molecule type" value="Genomic_DNA"/>
</dbReference>
<protein>
    <recommendedName>
        <fullName evidence="5">Ig-like domain-containing protein</fullName>
    </recommendedName>
</protein>
<dbReference type="InterPro" id="IPR003598">
    <property type="entry name" value="Ig_sub2"/>
</dbReference>
<evidence type="ECO:0000313" key="6">
    <source>
        <dbReference type="EMBL" id="KAK1330129.1"/>
    </source>
</evidence>